<organism evidence="2 3">
    <name type="scientific">Exophiala aquamarina CBS 119918</name>
    <dbReference type="NCBI Taxonomy" id="1182545"/>
    <lineage>
        <taxon>Eukaryota</taxon>
        <taxon>Fungi</taxon>
        <taxon>Dikarya</taxon>
        <taxon>Ascomycota</taxon>
        <taxon>Pezizomycotina</taxon>
        <taxon>Eurotiomycetes</taxon>
        <taxon>Chaetothyriomycetidae</taxon>
        <taxon>Chaetothyriales</taxon>
        <taxon>Herpotrichiellaceae</taxon>
        <taxon>Exophiala</taxon>
    </lineage>
</organism>
<feature type="compositionally biased region" description="Low complexity" evidence="1">
    <location>
        <begin position="12"/>
        <end position="31"/>
    </location>
</feature>
<dbReference type="PANTHER" id="PTHR34776">
    <property type="entry name" value="F17F16.3 PROTEIN"/>
    <property type="match status" value="1"/>
</dbReference>
<proteinExistence type="predicted"/>
<protein>
    <recommendedName>
        <fullName evidence="4">BTB domain transcription factor</fullName>
    </recommendedName>
</protein>
<evidence type="ECO:0000313" key="3">
    <source>
        <dbReference type="Proteomes" id="UP000027920"/>
    </source>
</evidence>
<accession>A0A072PT55</accession>
<comment type="caution">
    <text evidence="2">The sequence shown here is derived from an EMBL/GenBank/DDBJ whole genome shotgun (WGS) entry which is preliminary data.</text>
</comment>
<name>A0A072PT55_9EURO</name>
<feature type="compositionally biased region" description="Basic and acidic residues" evidence="1">
    <location>
        <begin position="395"/>
        <end position="405"/>
    </location>
</feature>
<keyword evidence="3" id="KW-1185">Reference proteome</keyword>
<dbReference type="STRING" id="1182545.A0A072PT55"/>
<feature type="compositionally biased region" description="Low complexity" evidence="1">
    <location>
        <begin position="339"/>
        <end position="349"/>
    </location>
</feature>
<dbReference type="RefSeq" id="XP_013265517.1">
    <property type="nucleotide sequence ID" value="XM_013410063.1"/>
</dbReference>
<feature type="region of interest" description="Disordered" evidence="1">
    <location>
        <begin position="395"/>
        <end position="419"/>
    </location>
</feature>
<dbReference type="VEuPathDB" id="FungiDB:A1O9_00901"/>
<feature type="region of interest" description="Disordered" evidence="1">
    <location>
        <begin position="1"/>
        <end position="152"/>
    </location>
</feature>
<evidence type="ECO:0000313" key="2">
    <source>
        <dbReference type="EMBL" id="KEF62927.1"/>
    </source>
</evidence>
<feature type="compositionally biased region" description="Basic and acidic residues" evidence="1">
    <location>
        <begin position="104"/>
        <end position="152"/>
    </location>
</feature>
<sequence length="451" mass="49155">MTGRRQSARLASQNNNSSPPHPQSQPKSSPPAGRKRKNESNGTSPTAKRGKTVVEPQQKTLEETVANDGPKEAKPGPAENGVKPQAKPESEPAPAQNDAGTAQPKKDALLEEKPAEEAEEKTENKPEGKPEEQPDEKPQADNKLHPSEEHKPEQLMEAAQGATNGESVVPQARGDDQVSSSILEKGIIYFFFRARVNVDDPQDVKDIARTYMILRPMPLDAKLGDGPIGDDGNCRLLALPKKVLPLSGKDRFLTFVEKAKTSFSELKDSFTSGSDYATKTAGTSHVPPVTPLAEGVYAITSTGRESHLAYIITIPGELGEVQKDLGLKERGSFITSVKNPSAPAPNNASLPKGPGYPKELLDEFRGLRWKPLEPKFLDYANSQFLVIGESYENAVEQRPKDEREGNGLPSDELEKLEGEDEIRVKHLKGDDAVFADLGITSMEYPKVPTTW</sequence>
<dbReference type="Proteomes" id="UP000027920">
    <property type="component" value="Unassembled WGS sequence"/>
</dbReference>
<evidence type="ECO:0008006" key="4">
    <source>
        <dbReference type="Google" id="ProtNLM"/>
    </source>
</evidence>
<dbReference type="HOGENOM" id="CLU_024063_1_1_1"/>
<evidence type="ECO:0000256" key="1">
    <source>
        <dbReference type="SAM" id="MobiDB-lite"/>
    </source>
</evidence>
<dbReference type="AlphaFoldDB" id="A0A072PT55"/>
<dbReference type="OrthoDB" id="1028014at2759"/>
<dbReference type="GeneID" id="25275851"/>
<feature type="region of interest" description="Disordered" evidence="1">
    <location>
        <begin position="336"/>
        <end position="355"/>
    </location>
</feature>
<dbReference type="PANTHER" id="PTHR34776:SF1">
    <property type="entry name" value="F17F16.3 PROTEIN"/>
    <property type="match status" value="1"/>
</dbReference>
<gene>
    <name evidence="2" type="ORF">A1O9_00901</name>
</gene>
<reference evidence="2 3" key="1">
    <citation type="submission" date="2013-03" db="EMBL/GenBank/DDBJ databases">
        <title>The Genome Sequence of Exophiala aquamarina CBS 119918.</title>
        <authorList>
            <consortium name="The Broad Institute Genomics Platform"/>
            <person name="Cuomo C."/>
            <person name="de Hoog S."/>
            <person name="Gorbushina A."/>
            <person name="Walker B."/>
            <person name="Young S.K."/>
            <person name="Zeng Q."/>
            <person name="Gargeya S."/>
            <person name="Fitzgerald M."/>
            <person name="Haas B."/>
            <person name="Abouelleil A."/>
            <person name="Allen A.W."/>
            <person name="Alvarado L."/>
            <person name="Arachchi H.M."/>
            <person name="Berlin A.M."/>
            <person name="Chapman S.B."/>
            <person name="Gainer-Dewar J."/>
            <person name="Goldberg J."/>
            <person name="Griggs A."/>
            <person name="Gujja S."/>
            <person name="Hansen M."/>
            <person name="Howarth C."/>
            <person name="Imamovic A."/>
            <person name="Ireland A."/>
            <person name="Larimer J."/>
            <person name="McCowan C."/>
            <person name="Murphy C."/>
            <person name="Pearson M."/>
            <person name="Poon T.W."/>
            <person name="Priest M."/>
            <person name="Roberts A."/>
            <person name="Saif S."/>
            <person name="Shea T."/>
            <person name="Sisk P."/>
            <person name="Sykes S."/>
            <person name="Wortman J."/>
            <person name="Nusbaum C."/>
            <person name="Birren B."/>
        </authorList>
    </citation>
    <scope>NUCLEOTIDE SEQUENCE [LARGE SCALE GENOMIC DNA]</scope>
    <source>
        <strain evidence="2 3">CBS 119918</strain>
    </source>
</reference>
<dbReference type="EMBL" id="AMGV01000001">
    <property type="protein sequence ID" value="KEF62927.1"/>
    <property type="molecule type" value="Genomic_DNA"/>
</dbReference>